<dbReference type="Proteomes" id="UP000032417">
    <property type="component" value="Chromosome 1"/>
</dbReference>
<reference evidence="1 2" key="1">
    <citation type="submission" date="2014-08" db="EMBL/GenBank/DDBJ databases">
        <authorList>
            <person name="Wibberg D."/>
        </authorList>
    </citation>
    <scope>NUCLEOTIDE SEQUENCE [LARGE SCALE GENOMIC DNA]</scope>
    <source>
        <strain evidence="2">ING2-E5B</strain>
    </source>
</reference>
<evidence type="ECO:0000313" key="2">
    <source>
        <dbReference type="Proteomes" id="UP000032417"/>
    </source>
</evidence>
<accession>A0A098BYR1</accession>
<dbReference type="OrthoDB" id="656016at2"/>
<sequence>MGRIKKGILGGFSGKVGSVVGASWKSIDYIRSLPASVRNPRTPAQVNQRSKFATVIKFLTKFTPILNIGFRNFANNQTAINAAMSYHIHNAIIGQDGEYEIDYEKVMISRGPLYKPLLCEAMIDNGEIAIGWDPKPLANGSSDDYAIVLLYNKTKDEVIVDVNGETRSRGYTGVDFHDHWLGDELEVYIGFVSDDGKLISDSMYMGCFKLPDA</sequence>
<name>A0A098BYR1_9BACT</name>
<dbReference type="PATRIC" id="fig|1562970.3.peg.525"/>
<dbReference type="Pfam" id="PF19781">
    <property type="entry name" value="DUF6266"/>
    <property type="match status" value="1"/>
</dbReference>
<organism evidence="1 2">
    <name type="scientific">Fermentimonas caenicola</name>
    <dbReference type="NCBI Taxonomy" id="1562970"/>
    <lineage>
        <taxon>Bacteria</taxon>
        <taxon>Pseudomonadati</taxon>
        <taxon>Bacteroidota</taxon>
        <taxon>Bacteroidia</taxon>
        <taxon>Bacteroidales</taxon>
        <taxon>Dysgonomonadaceae</taxon>
        <taxon>Fermentimonas</taxon>
    </lineage>
</organism>
<dbReference type="HOGENOM" id="CLU_064277_2_0_10"/>
<keyword evidence="2" id="KW-1185">Reference proteome</keyword>
<dbReference type="STRING" id="1562970.ING2E5B_0531"/>
<protein>
    <submittedName>
        <fullName evidence="1">Uncharacterized protein</fullName>
    </submittedName>
</protein>
<evidence type="ECO:0000313" key="1">
    <source>
        <dbReference type="EMBL" id="CEA15298.1"/>
    </source>
</evidence>
<dbReference type="InterPro" id="IPR046233">
    <property type="entry name" value="DUF6266"/>
</dbReference>
<dbReference type="KEGG" id="pbt:ING2E5B_0531"/>
<dbReference type="EMBL" id="LN515532">
    <property type="protein sequence ID" value="CEA15298.1"/>
    <property type="molecule type" value="Genomic_DNA"/>
</dbReference>
<dbReference type="AlphaFoldDB" id="A0A098BYR1"/>
<gene>
    <name evidence="1" type="ORF">ING2E5B_0531</name>
</gene>
<proteinExistence type="predicted"/>